<dbReference type="AlphaFoldDB" id="A0A2T7A902"/>
<dbReference type="Proteomes" id="UP000244722">
    <property type="component" value="Unassembled WGS sequence"/>
</dbReference>
<accession>A0A2T7A902</accession>
<reference evidence="1 2" key="1">
    <citation type="submission" date="2017-04" db="EMBL/GenBank/DDBJ databases">
        <title>Draft genome sequence of Tuber borchii Vittad., a whitish edible truffle.</title>
        <authorList>
            <consortium name="DOE Joint Genome Institute"/>
            <person name="Murat C."/>
            <person name="Kuo A."/>
            <person name="Barry K.W."/>
            <person name="Clum A."/>
            <person name="Dockter R.B."/>
            <person name="Fauchery L."/>
            <person name="Iotti M."/>
            <person name="Kohler A."/>
            <person name="Labutti K."/>
            <person name="Lindquist E.A."/>
            <person name="Lipzen A."/>
            <person name="Ohm R.A."/>
            <person name="Wang M."/>
            <person name="Grigoriev I.V."/>
            <person name="Zambonelli A."/>
            <person name="Martin F.M."/>
        </authorList>
    </citation>
    <scope>NUCLEOTIDE SEQUENCE [LARGE SCALE GENOMIC DNA]</scope>
    <source>
        <strain evidence="1 2">Tbo3840</strain>
    </source>
</reference>
<name>A0A2T7A902_TUBBO</name>
<keyword evidence="2" id="KW-1185">Reference proteome</keyword>
<sequence>MLAKLVAAEFLKGLDNHPSGVKLVFHFVPSKLPVNMSSADKNGLSQRILAKVASDLLYSILQQDSSLFDGCKVEPERQGDRLFTNPSSLWDVLGKAIKHCREDPVYILIDGPDGLEESLCKQFIERILKLREIRTVKIFLFCRDIPHISNSFPYDSSEFTKINLDTNIAVKEDVDIFIRHSECMGLGCRTEGESNGNPSG</sequence>
<evidence type="ECO:0000313" key="1">
    <source>
        <dbReference type="EMBL" id="PUU84195.1"/>
    </source>
</evidence>
<dbReference type="STRING" id="42251.A0A2T7A902"/>
<proteinExistence type="predicted"/>
<dbReference type="EMBL" id="NESQ01000003">
    <property type="protein sequence ID" value="PUU84195.1"/>
    <property type="molecule type" value="Genomic_DNA"/>
</dbReference>
<comment type="caution">
    <text evidence="1">The sequence shown here is derived from an EMBL/GenBank/DDBJ whole genome shotgun (WGS) entry which is preliminary data.</text>
</comment>
<organism evidence="1 2">
    <name type="scientific">Tuber borchii</name>
    <name type="common">White truffle</name>
    <dbReference type="NCBI Taxonomy" id="42251"/>
    <lineage>
        <taxon>Eukaryota</taxon>
        <taxon>Fungi</taxon>
        <taxon>Dikarya</taxon>
        <taxon>Ascomycota</taxon>
        <taxon>Pezizomycotina</taxon>
        <taxon>Pezizomycetes</taxon>
        <taxon>Pezizales</taxon>
        <taxon>Tuberaceae</taxon>
        <taxon>Tuber</taxon>
    </lineage>
</organism>
<gene>
    <name evidence="1" type="ORF">B9Z19DRAFT_1060443</name>
</gene>
<protein>
    <submittedName>
        <fullName evidence="1">Uncharacterized protein</fullName>
    </submittedName>
</protein>
<evidence type="ECO:0000313" key="2">
    <source>
        <dbReference type="Proteomes" id="UP000244722"/>
    </source>
</evidence>